<keyword evidence="3" id="KW-1185">Reference proteome</keyword>
<dbReference type="Proteomes" id="UP000602050">
    <property type="component" value="Unassembled WGS sequence"/>
</dbReference>
<evidence type="ECO:0000313" key="3">
    <source>
        <dbReference type="Proteomes" id="UP000602050"/>
    </source>
</evidence>
<organism evidence="2 3">
    <name type="scientific">Compostibacillus humi</name>
    <dbReference type="NCBI Taxonomy" id="1245525"/>
    <lineage>
        <taxon>Bacteria</taxon>
        <taxon>Bacillati</taxon>
        <taxon>Bacillota</taxon>
        <taxon>Bacilli</taxon>
        <taxon>Bacillales</taxon>
        <taxon>Bacillaceae</taxon>
        <taxon>Compostibacillus</taxon>
    </lineage>
</organism>
<comment type="caution">
    <text evidence="2">The sequence shown here is derived from an EMBL/GenBank/DDBJ whole genome shotgun (WGS) entry which is preliminary data.</text>
</comment>
<feature type="transmembrane region" description="Helical" evidence="1">
    <location>
        <begin position="144"/>
        <end position="162"/>
    </location>
</feature>
<dbReference type="EMBL" id="BMEV01000006">
    <property type="protein sequence ID" value="GGH70529.1"/>
    <property type="molecule type" value="Genomic_DNA"/>
</dbReference>
<feature type="transmembrane region" description="Helical" evidence="1">
    <location>
        <begin position="37"/>
        <end position="58"/>
    </location>
</feature>
<dbReference type="Pfam" id="PF07556">
    <property type="entry name" value="DUF1538"/>
    <property type="match status" value="1"/>
</dbReference>
<feature type="transmembrane region" description="Helical" evidence="1">
    <location>
        <begin position="182"/>
        <end position="198"/>
    </location>
</feature>
<keyword evidence="1" id="KW-0472">Membrane</keyword>
<dbReference type="InterPro" id="IPR011435">
    <property type="entry name" value="UmpAB"/>
</dbReference>
<evidence type="ECO:0000256" key="1">
    <source>
        <dbReference type="SAM" id="Phobius"/>
    </source>
</evidence>
<evidence type="ECO:0008006" key="4">
    <source>
        <dbReference type="Google" id="ProtNLM"/>
    </source>
</evidence>
<feature type="transmembrane region" description="Helical" evidence="1">
    <location>
        <begin position="118"/>
        <end position="137"/>
    </location>
</feature>
<feature type="transmembrane region" description="Helical" evidence="1">
    <location>
        <begin position="12"/>
        <end position="31"/>
    </location>
</feature>
<feature type="transmembrane region" description="Helical" evidence="1">
    <location>
        <begin position="210"/>
        <end position="229"/>
    </location>
</feature>
<dbReference type="AlphaFoldDB" id="A0A8J2ZQF8"/>
<evidence type="ECO:0000313" key="2">
    <source>
        <dbReference type="EMBL" id="GGH70529.1"/>
    </source>
</evidence>
<reference evidence="2" key="1">
    <citation type="journal article" date="2014" name="Int. J. Syst. Evol. Microbiol.">
        <title>Complete genome sequence of Corynebacterium casei LMG S-19264T (=DSM 44701T), isolated from a smear-ripened cheese.</title>
        <authorList>
            <consortium name="US DOE Joint Genome Institute (JGI-PGF)"/>
            <person name="Walter F."/>
            <person name="Albersmeier A."/>
            <person name="Kalinowski J."/>
            <person name="Ruckert C."/>
        </authorList>
    </citation>
    <scope>NUCLEOTIDE SEQUENCE</scope>
    <source>
        <strain evidence="2">CGMCC 1.12360</strain>
    </source>
</reference>
<protein>
    <recommendedName>
        <fullName evidence="4">DUF1538 domain-containing protein</fullName>
    </recommendedName>
</protein>
<keyword evidence="1" id="KW-1133">Transmembrane helix</keyword>
<dbReference type="RefSeq" id="WP_188390848.1">
    <property type="nucleotide sequence ID" value="NZ_BMEV01000006.1"/>
</dbReference>
<feature type="transmembrane region" description="Helical" evidence="1">
    <location>
        <begin position="79"/>
        <end position="98"/>
    </location>
</feature>
<proteinExistence type="predicted"/>
<sequence>MNNIKETVIEVIKSILPITIVITILQFTLIQLPAETFFQFLIGALFVGIGLILFLLGVNIGLLPVGEMIGAALPNTKKLSVIALFAFILGLVVTVAEPDVRVLSIQVDQVSNGVIPKSMLILFVGIGVGICVALAMLRIIFNINIVYLLAVGYAIIFLLAAFTPPTYVPIAFDSGGVTTGPLTVPFIMALGVGIASILKGKSASSDGFGLVALASMGPIFSVLLLGVIYG</sequence>
<keyword evidence="1" id="KW-0812">Transmembrane</keyword>
<accession>A0A8J2ZQF8</accession>
<gene>
    <name evidence="2" type="ORF">GCM10010978_05540</name>
</gene>
<reference evidence="2" key="2">
    <citation type="submission" date="2020-09" db="EMBL/GenBank/DDBJ databases">
        <authorList>
            <person name="Sun Q."/>
            <person name="Zhou Y."/>
        </authorList>
    </citation>
    <scope>NUCLEOTIDE SEQUENCE</scope>
    <source>
        <strain evidence="2">CGMCC 1.12360</strain>
    </source>
</reference>
<name>A0A8J2ZQF8_9BACI</name>